<evidence type="ECO:0000313" key="2">
    <source>
        <dbReference type="Proteomes" id="UP000094112"/>
    </source>
</evidence>
<keyword evidence="2" id="KW-1185">Reference proteome</keyword>
<protein>
    <submittedName>
        <fullName evidence="1">Uncharacterized protein</fullName>
    </submittedName>
</protein>
<organism evidence="1 2">
    <name type="scientific">Wickerhamomyces anomalus (strain ATCC 58044 / CBS 1984 / NCYC 433 / NRRL Y-366-8)</name>
    <name type="common">Yeast</name>
    <name type="synonym">Hansenula anomala</name>
    <dbReference type="NCBI Taxonomy" id="683960"/>
    <lineage>
        <taxon>Eukaryota</taxon>
        <taxon>Fungi</taxon>
        <taxon>Dikarya</taxon>
        <taxon>Ascomycota</taxon>
        <taxon>Saccharomycotina</taxon>
        <taxon>Saccharomycetes</taxon>
        <taxon>Phaffomycetales</taxon>
        <taxon>Wickerhamomycetaceae</taxon>
        <taxon>Wickerhamomyces</taxon>
    </lineage>
</organism>
<accession>A0A1E3NYM9</accession>
<dbReference type="EMBL" id="KV454212">
    <property type="protein sequence ID" value="ODQ58309.1"/>
    <property type="molecule type" value="Genomic_DNA"/>
</dbReference>
<evidence type="ECO:0000313" key="1">
    <source>
        <dbReference type="EMBL" id="ODQ58309.1"/>
    </source>
</evidence>
<dbReference type="RefSeq" id="XP_019037516.1">
    <property type="nucleotide sequence ID" value="XM_019185066.1"/>
</dbReference>
<name>A0A1E3NYM9_WICAA</name>
<dbReference type="GeneID" id="30202312"/>
<proteinExistence type="predicted"/>
<gene>
    <name evidence="1" type="ORF">WICANDRAFT_80454</name>
</gene>
<dbReference type="AlphaFoldDB" id="A0A1E3NYM9"/>
<sequence length="102" mass="11803">MTCIHLNKFQYLLLSILESTKTATTYAFSSVVYSDQGFSVPYRTPVKAYCRQQSVGTRALDFAEKDLWILTNVEMWIKCVIQLKRDSGYYLKSFDIIPRMVG</sequence>
<reference evidence="1 2" key="1">
    <citation type="journal article" date="2016" name="Proc. Natl. Acad. Sci. U.S.A.">
        <title>Comparative genomics of biotechnologically important yeasts.</title>
        <authorList>
            <person name="Riley R."/>
            <person name="Haridas S."/>
            <person name="Wolfe K.H."/>
            <person name="Lopes M.R."/>
            <person name="Hittinger C.T."/>
            <person name="Goeker M."/>
            <person name="Salamov A.A."/>
            <person name="Wisecaver J.H."/>
            <person name="Long T.M."/>
            <person name="Calvey C.H."/>
            <person name="Aerts A.L."/>
            <person name="Barry K.W."/>
            <person name="Choi C."/>
            <person name="Clum A."/>
            <person name="Coughlan A.Y."/>
            <person name="Deshpande S."/>
            <person name="Douglass A.P."/>
            <person name="Hanson S.J."/>
            <person name="Klenk H.-P."/>
            <person name="LaButti K.M."/>
            <person name="Lapidus A."/>
            <person name="Lindquist E.A."/>
            <person name="Lipzen A.M."/>
            <person name="Meier-Kolthoff J.P."/>
            <person name="Ohm R.A."/>
            <person name="Otillar R.P."/>
            <person name="Pangilinan J.L."/>
            <person name="Peng Y."/>
            <person name="Rokas A."/>
            <person name="Rosa C.A."/>
            <person name="Scheuner C."/>
            <person name="Sibirny A.A."/>
            <person name="Slot J.C."/>
            <person name="Stielow J.B."/>
            <person name="Sun H."/>
            <person name="Kurtzman C.P."/>
            <person name="Blackwell M."/>
            <person name="Grigoriev I.V."/>
            <person name="Jeffries T.W."/>
        </authorList>
    </citation>
    <scope>NUCLEOTIDE SEQUENCE [LARGE SCALE GENOMIC DNA]</scope>
    <source>
        <strain evidence="2">ATCC 58044 / CBS 1984 / NCYC 433 / NRRL Y-366-8</strain>
    </source>
</reference>
<dbReference type="Proteomes" id="UP000094112">
    <property type="component" value="Unassembled WGS sequence"/>
</dbReference>